<evidence type="ECO:0000313" key="2">
    <source>
        <dbReference type="EMBL" id="RXH69761.1"/>
    </source>
</evidence>
<feature type="chain" id="PRO_5019731129" description="Late embryogenesis abundant protein LEA-2 subgroup domain-containing protein" evidence="1">
    <location>
        <begin position="21"/>
        <end position="76"/>
    </location>
</feature>
<dbReference type="EMBL" id="RDQH01000342">
    <property type="protein sequence ID" value="RXH69761.1"/>
    <property type="molecule type" value="Genomic_DNA"/>
</dbReference>
<evidence type="ECO:0000256" key="1">
    <source>
        <dbReference type="SAM" id="SignalP"/>
    </source>
</evidence>
<feature type="signal peptide" evidence="1">
    <location>
        <begin position="1"/>
        <end position="20"/>
    </location>
</feature>
<gene>
    <name evidence="2" type="ORF">DVH24_007017</name>
</gene>
<keyword evidence="3" id="KW-1185">Reference proteome</keyword>
<keyword evidence="1" id="KW-0732">Signal</keyword>
<name>A0A498HKS9_MALDO</name>
<dbReference type="Proteomes" id="UP000290289">
    <property type="component" value="Chromosome 16"/>
</dbReference>
<dbReference type="AlphaFoldDB" id="A0A498HKS9"/>
<accession>A0A498HKS9</accession>
<reference evidence="2 3" key="1">
    <citation type="submission" date="2018-10" db="EMBL/GenBank/DDBJ databases">
        <title>A high-quality apple genome assembly.</title>
        <authorList>
            <person name="Hu J."/>
        </authorList>
    </citation>
    <scope>NUCLEOTIDE SEQUENCE [LARGE SCALE GENOMIC DNA]</scope>
    <source>
        <strain evidence="3">cv. HFTH1</strain>
        <tissue evidence="2">Young leaf</tissue>
    </source>
</reference>
<evidence type="ECO:0008006" key="4">
    <source>
        <dbReference type="Google" id="ProtNLM"/>
    </source>
</evidence>
<sequence>MVAFVTIPVVSVLIVGVIKDAKINPQGLQFRLESATVPQLNVNGSELTATWDLTIVAVNPNHKLSTSFNSLQATVF</sequence>
<comment type="caution">
    <text evidence="2">The sequence shown here is derived from an EMBL/GenBank/DDBJ whole genome shotgun (WGS) entry which is preliminary data.</text>
</comment>
<protein>
    <recommendedName>
        <fullName evidence="4">Late embryogenesis abundant protein LEA-2 subgroup domain-containing protein</fullName>
    </recommendedName>
</protein>
<organism evidence="2 3">
    <name type="scientific">Malus domestica</name>
    <name type="common">Apple</name>
    <name type="synonym">Pyrus malus</name>
    <dbReference type="NCBI Taxonomy" id="3750"/>
    <lineage>
        <taxon>Eukaryota</taxon>
        <taxon>Viridiplantae</taxon>
        <taxon>Streptophyta</taxon>
        <taxon>Embryophyta</taxon>
        <taxon>Tracheophyta</taxon>
        <taxon>Spermatophyta</taxon>
        <taxon>Magnoliopsida</taxon>
        <taxon>eudicotyledons</taxon>
        <taxon>Gunneridae</taxon>
        <taxon>Pentapetalae</taxon>
        <taxon>rosids</taxon>
        <taxon>fabids</taxon>
        <taxon>Rosales</taxon>
        <taxon>Rosaceae</taxon>
        <taxon>Amygdaloideae</taxon>
        <taxon>Maleae</taxon>
        <taxon>Malus</taxon>
    </lineage>
</organism>
<proteinExistence type="predicted"/>
<evidence type="ECO:0000313" key="3">
    <source>
        <dbReference type="Proteomes" id="UP000290289"/>
    </source>
</evidence>